<evidence type="ECO:0000313" key="1">
    <source>
        <dbReference type="EMBL" id="CEK49159.1"/>
    </source>
</evidence>
<dbReference type="AlphaFoldDB" id="A0A0B6XZ26"/>
<name>A0A0B6XZ26_9EUPU</name>
<gene>
    <name evidence="1" type="primary">ORF6628</name>
</gene>
<feature type="non-terminal residue" evidence="1">
    <location>
        <position position="1"/>
    </location>
</feature>
<proteinExistence type="predicted"/>
<sequence>HFSTYIKYIEFVKTSQLDNERRKFGEQIDAVISGFYICLCKINTILKSQNNPVTQFVDSSVVSQSAKQFGTNSK</sequence>
<organism evidence="1">
    <name type="scientific">Arion vulgaris</name>
    <dbReference type="NCBI Taxonomy" id="1028688"/>
    <lineage>
        <taxon>Eukaryota</taxon>
        <taxon>Metazoa</taxon>
        <taxon>Spiralia</taxon>
        <taxon>Lophotrochozoa</taxon>
        <taxon>Mollusca</taxon>
        <taxon>Gastropoda</taxon>
        <taxon>Heterobranchia</taxon>
        <taxon>Euthyneura</taxon>
        <taxon>Panpulmonata</taxon>
        <taxon>Eupulmonata</taxon>
        <taxon>Stylommatophora</taxon>
        <taxon>Helicina</taxon>
        <taxon>Arionoidea</taxon>
        <taxon>Arionidae</taxon>
        <taxon>Arion</taxon>
    </lineage>
</organism>
<dbReference type="EMBL" id="HACG01002294">
    <property type="protein sequence ID" value="CEK49159.1"/>
    <property type="molecule type" value="Transcribed_RNA"/>
</dbReference>
<feature type="non-terminal residue" evidence="1">
    <location>
        <position position="74"/>
    </location>
</feature>
<reference evidence="1" key="1">
    <citation type="submission" date="2014-12" db="EMBL/GenBank/DDBJ databases">
        <title>Insight into the proteome of Arion vulgaris.</title>
        <authorList>
            <person name="Aradska J."/>
            <person name="Bulat T."/>
            <person name="Smidak R."/>
            <person name="Sarate P."/>
            <person name="Gangsoo J."/>
            <person name="Sialana F."/>
            <person name="Bilban M."/>
            <person name="Lubec G."/>
        </authorList>
    </citation>
    <scope>NUCLEOTIDE SEQUENCE</scope>
    <source>
        <tissue evidence="1">Skin</tissue>
    </source>
</reference>
<accession>A0A0B6XZ26</accession>
<protein>
    <submittedName>
        <fullName evidence="1">Uncharacterized protein</fullName>
    </submittedName>
</protein>